<dbReference type="GO" id="GO:0005516">
    <property type="term" value="F:calmodulin binding"/>
    <property type="evidence" value="ECO:0007669"/>
    <property type="project" value="UniProtKB-KW"/>
</dbReference>
<feature type="transmembrane region" description="Helical" evidence="16">
    <location>
        <begin position="1517"/>
        <end position="1539"/>
    </location>
</feature>
<keyword evidence="4 16" id="KW-0109">Calcium transport</keyword>
<dbReference type="OMA" id="VCECESA"/>
<evidence type="ECO:0000256" key="11">
    <source>
        <dbReference type="ARBA" id="ARBA00022860"/>
    </source>
</evidence>
<feature type="transmembrane region" description="Helical" evidence="16">
    <location>
        <begin position="963"/>
        <end position="988"/>
    </location>
</feature>
<dbReference type="NCBIfam" id="TIGR01517">
    <property type="entry name" value="ATPase-IIB_Ca"/>
    <property type="match status" value="1"/>
</dbReference>
<evidence type="ECO:0000256" key="9">
    <source>
        <dbReference type="ARBA" id="ARBA00022840"/>
    </source>
</evidence>
<dbReference type="Proteomes" id="UP000316621">
    <property type="component" value="Chromosome 2"/>
</dbReference>
<keyword evidence="8 16" id="KW-0106">Calcium</keyword>
<dbReference type="FunFam" id="2.70.150.10:FF:000006">
    <property type="entry name" value="Calcium-transporting ATPase"/>
    <property type="match status" value="1"/>
</dbReference>
<feature type="compositionally biased region" description="Basic and acidic residues" evidence="17">
    <location>
        <begin position="601"/>
        <end position="612"/>
    </location>
</feature>
<dbReference type="EMBL" id="CM010716">
    <property type="protein sequence ID" value="RZC49972.1"/>
    <property type="molecule type" value="Genomic_DNA"/>
</dbReference>
<comment type="caution">
    <text evidence="16">Lacks conserved residue(s) required for the propagation of feature annotation.</text>
</comment>
<keyword evidence="3 16" id="KW-0813">Transport</keyword>
<accession>A0A4Y7IQI8</accession>
<dbReference type="Gramene" id="RZC49972">
    <property type="protein sequence ID" value="RZC49972"/>
    <property type="gene ID" value="C5167_018406"/>
</dbReference>
<dbReference type="SUPFAM" id="SSF81665">
    <property type="entry name" value="Calcium ATPase, transmembrane domain M"/>
    <property type="match status" value="1"/>
</dbReference>
<sequence length="1592" mass="175024">MALIETQSNGILTGKHYENMLKESIDRFLEEFQKKKDTDFSGFTSIFFRFLQSRLIPPLETIWFYSSVKFLSKKSDDDLIRRVLEIRDLFQLLSASSAPCNGVKSIAVLAPVLFKLYHLVLELTKKGESVGVREKKAMREIEGLVDGVVGYISICGCNGGNDDGGDDLSVSCFGDLVKVWTIKGGKNGRDEVLREFLPLVSDEIRVGFGGEEEGIKIDYLAGVVIVEAFLLSLCLKCRGGAGSGVSKVELEKELKAWVVGSITGFRNCYFFGILLRMLLEPALPVISLLGSKDEALLRKILFDAVILVDYSFLNSDRETGASADYMKNLAITKLIVIHEATQAARSNKDQTKAITCINAFSRSPLPSQLVKWASNQIGIEQNANKLNITTPETLINWLLNIEQKGVQVFDPRMSKLRAKLVLDMSKMKYAESTFKSNSKVADEDLFFIDTKGGAEEAKDEDDQEMVDSVDAAFVAAARQIKASNEKTRKRKGVKTNVGAKVKFQKYDLDNISVEKMSASSDSDDVKSSGRRFRIVHALELDAGSRKHHGSFLNQFSAEIRFARTRDVQHTFIVYGRRFPHRDNKIMSNPGDCKPGFDEESGNLHEKHCKPVDDGESSSSGPFDLHSTKNASIDSLKNWREATHAVLNQYRRFRYTRDFKKDEEKEETISKIRAHAQVIRAAVLFKEAAVKAKEQKPFEPAVPHGDFGIGPAQLTDMTSNNNFGALEQHGGVNGLSDMLRTDADKGITGADDDILSRKNIFGANTHPQKKSRTIWSFLWEAWQDRTLIILIVAAAISLGLGIKSDGWKEGWYDGGSIAFAVILVIMVTAVSDYRQSLQFQSLNDEKRDIHMEVTRGGKRVEVSIFNLVVGDVVPLKIGDQVPADGVLISSHSLSVDESSMTGESKLVLKDPKHPFMMSGCKIADGYGTMLVTGVGTNTEWGLLMATISEDNNEETPLQVRLNGVASFVGIVELVVAAFVFAVLLVRYFTGHSSNPYIKGKTSFGDAADAFIKIFTVGVTIVVVAVPEGLPLAVTLTLAYSMKKMMVDKALVRRLSACETMGSATTICSDKTGTLTLNKMTVTEAYIGGNKTDSPDNVSLLSATAHSLIKEGVALNTIGSVFTSDSGEVEISVSPTENAILSWGVKLGMNFEELRSQCKLLHVFPFNSEKKRGGLALQLPDSQVHIHWKGAAEIVLSSCTEYLDADGSCKRMDEGMVKYFKDAISEMAANSLRCVALACRSYAIENVPKDEDSLAEWVIPEDELVLLAIVGLKDPCRPGVREAVELCTKAGVKPTLIEGKRFRELSESDREEVAGKISVMGRSSPNDKLLLVQALKKRGHVVAVTGDGTNDAPALKEADIGLAMGIQGTEVAKESADIIILDDNFASVVKVVRWGRSVYANIQKFIQFQLTVNVAALVINVVAAVSSGEVPLNAVQLLWVNIIMDTLGALALATEPPTDRLMDRAPGESILHLTKSEHDIKVKNTLIFNAFVLAQLFNEFNARKPDEFNVFPGITRNRLFMGIISVTLVLQILIIFFLGKFTSTVRLSWGLFLISVGIGLFSWPLAVLGKFIPVPATPLSHYFTRLFRKIPSPE</sequence>
<organism evidence="19 20">
    <name type="scientific">Papaver somniferum</name>
    <name type="common">Opium poppy</name>
    <dbReference type="NCBI Taxonomy" id="3469"/>
    <lineage>
        <taxon>Eukaryota</taxon>
        <taxon>Viridiplantae</taxon>
        <taxon>Streptophyta</taxon>
        <taxon>Embryophyta</taxon>
        <taxon>Tracheophyta</taxon>
        <taxon>Spermatophyta</taxon>
        <taxon>Magnoliopsida</taxon>
        <taxon>Ranunculales</taxon>
        <taxon>Papaveraceae</taxon>
        <taxon>Papaveroideae</taxon>
        <taxon>Papaver</taxon>
    </lineage>
</organism>
<keyword evidence="20" id="KW-1185">Reference proteome</keyword>
<keyword evidence="14 16" id="KW-0472">Membrane</keyword>
<dbReference type="Pfam" id="PF00689">
    <property type="entry name" value="Cation_ATPase_C"/>
    <property type="match status" value="2"/>
</dbReference>
<keyword evidence="7 16" id="KW-0547">Nucleotide-binding</keyword>
<keyword evidence="5 16" id="KW-0812">Transmembrane</keyword>
<dbReference type="InterPro" id="IPR059000">
    <property type="entry name" value="ATPase_P-type_domA"/>
</dbReference>
<dbReference type="InterPro" id="IPR018303">
    <property type="entry name" value="ATPase_P-typ_P_site"/>
</dbReference>
<comment type="subcellular location">
    <subcellularLocation>
        <location evidence="1">Endomembrane system</location>
        <topology evidence="1">Multi-pass membrane protein</topology>
    </subcellularLocation>
    <subcellularLocation>
        <location evidence="16">Membrane</location>
        <topology evidence="16">Multi-pass membrane protein</topology>
    </subcellularLocation>
</comment>
<dbReference type="InterPro" id="IPR006068">
    <property type="entry name" value="ATPase_P-typ_cation-transptr_C"/>
</dbReference>
<evidence type="ECO:0000256" key="8">
    <source>
        <dbReference type="ARBA" id="ARBA00022837"/>
    </source>
</evidence>
<dbReference type="InterPro" id="IPR036412">
    <property type="entry name" value="HAD-like_sf"/>
</dbReference>
<dbReference type="SUPFAM" id="SSF81653">
    <property type="entry name" value="Calcium ATPase, transduction domain A"/>
    <property type="match status" value="1"/>
</dbReference>
<dbReference type="PROSITE" id="PS00154">
    <property type="entry name" value="ATPASE_E1_E2"/>
    <property type="match status" value="1"/>
</dbReference>
<dbReference type="Gene3D" id="3.40.1110.10">
    <property type="entry name" value="Calcium-transporting ATPase, cytoplasmic domain N"/>
    <property type="match status" value="1"/>
</dbReference>
<dbReference type="GO" id="GO:0005886">
    <property type="term" value="C:plasma membrane"/>
    <property type="evidence" value="ECO:0007669"/>
    <property type="project" value="TreeGrafter"/>
</dbReference>
<dbReference type="GO" id="GO:0046872">
    <property type="term" value="F:metal ion binding"/>
    <property type="evidence" value="ECO:0007669"/>
    <property type="project" value="UniProtKB-KW"/>
</dbReference>
<evidence type="ECO:0000256" key="15">
    <source>
        <dbReference type="ARBA" id="ARBA00048694"/>
    </source>
</evidence>
<dbReference type="InterPro" id="IPR024750">
    <property type="entry name" value="Ca_ATPase_N_dom"/>
</dbReference>
<gene>
    <name evidence="19" type="ORF">C5167_018406</name>
</gene>
<proteinExistence type="inferred from homology"/>
<evidence type="ECO:0000256" key="14">
    <source>
        <dbReference type="ARBA" id="ARBA00023136"/>
    </source>
</evidence>
<evidence type="ECO:0000256" key="1">
    <source>
        <dbReference type="ARBA" id="ARBA00004127"/>
    </source>
</evidence>
<evidence type="ECO:0000256" key="2">
    <source>
        <dbReference type="ARBA" id="ARBA00006124"/>
    </source>
</evidence>
<dbReference type="InterPro" id="IPR001757">
    <property type="entry name" value="P_typ_ATPase"/>
</dbReference>
<feature type="transmembrane region" description="Helical" evidence="16">
    <location>
        <begin position="1545"/>
        <end position="1566"/>
    </location>
</feature>
<comment type="function">
    <text evidence="16">Catalyzes the hydrolysis of ATP coupled with the transport of calcium.</text>
</comment>
<evidence type="ECO:0000256" key="4">
    <source>
        <dbReference type="ARBA" id="ARBA00022568"/>
    </source>
</evidence>
<dbReference type="Gene3D" id="2.70.150.10">
    <property type="entry name" value="Calcium-transporting ATPase, cytoplasmic transduction domain A"/>
    <property type="match status" value="1"/>
</dbReference>
<dbReference type="Pfam" id="PF12515">
    <property type="entry name" value="CaATP_NAI"/>
    <property type="match status" value="1"/>
</dbReference>
<dbReference type="GO" id="GO:0005388">
    <property type="term" value="F:P-type calcium transporter activity"/>
    <property type="evidence" value="ECO:0007669"/>
    <property type="project" value="UniProtKB-EC"/>
</dbReference>
<dbReference type="PRINTS" id="PR00119">
    <property type="entry name" value="CATATPASE"/>
</dbReference>
<dbReference type="Gene3D" id="1.20.5.170">
    <property type="match status" value="1"/>
</dbReference>
<dbReference type="SUPFAM" id="SSF81660">
    <property type="entry name" value="Metal cation-transporting ATPase, ATP-binding domain N"/>
    <property type="match status" value="1"/>
</dbReference>
<dbReference type="InterPro" id="IPR023299">
    <property type="entry name" value="ATPase_P-typ_cyto_dom_N"/>
</dbReference>
<keyword evidence="11" id="KW-0112">Calmodulin-binding</keyword>
<evidence type="ECO:0000256" key="7">
    <source>
        <dbReference type="ARBA" id="ARBA00022741"/>
    </source>
</evidence>
<dbReference type="NCBIfam" id="TIGR01494">
    <property type="entry name" value="ATPase_P-type"/>
    <property type="match status" value="2"/>
</dbReference>
<evidence type="ECO:0000259" key="18">
    <source>
        <dbReference type="SMART" id="SM00831"/>
    </source>
</evidence>
<dbReference type="Pfam" id="PF00122">
    <property type="entry name" value="E1-E2_ATPase"/>
    <property type="match status" value="1"/>
</dbReference>
<dbReference type="STRING" id="3469.A0A4Y7IQI8"/>
<evidence type="ECO:0000256" key="3">
    <source>
        <dbReference type="ARBA" id="ARBA00022448"/>
    </source>
</evidence>
<dbReference type="PANTHER" id="PTHR24093:SF369">
    <property type="entry name" value="CALCIUM-TRANSPORTING ATPASE"/>
    <property type="match status" value="1"/>
</dbReference>
<evidence type="ECO:0000313" key="20">
    <source>
        <dbReference type="Proteomes" id="UP000316621"/>
    </source>
</evidence>
<keyword evidence="6" id="KW-0479">Metal-binding</keyword>
<keyword evidence="10" id="KW-0460">Magnesium</keyword>
<dbReference type="InterPro" id="IPR004014">
    <property type="entry name" value="ATPase_P-typ_cation-transptr_N"/>
</dbReference>
<dbReference type="SUPFAM" id="SSF56784">
    <property type="entry name" value="HAD-like"/>
    <property type="match status" value="1"/>
</dbReference>
<evidence type="ECO:0000256" key="12">
    <source>
        <dbReference type="ARBA" id="ARBA00022989"/>
    </source>
</evidence>
<keyword evidence="13 16" id="KW-0406">Ion transport</keyword>
<dbReference type="FunFam" id="1.20.1110.10:FF:000036">
    <property type="entry name" value="Calcium-transporting ATPase"/>
    <property type="match status" value="1"/>
</dbReference>
<dbReference type="Pfam" id="PF00690">
    <property type="entry name" value="Cation_ATPase_N"/>
    <property type="match status" value="1"/>
</dbReference>
<feature type="transmembrane region" description="Helical" evidence="16">
    <location>
        <begin position="1008"/>
        <end position="1038"/>
    </location>
</feature>
<feature type="region of interest" description="Disordered" evidence="17">
    <location>
        <begin position="585"/>
        <end position="626"/>
    </location>
</feature>
<dbReference type="EC" id="7.2.2.10" evidence="16"/>
<evidence type="ECO:0000313" key="19">
    <source>
        <dbReference type="EMBL" id="RZC49972.1"/>
    </source>
</evidence>
<evidence type="ECO:0000256" key="10">
    <source>
        <dbReference type="ARBA" id="ARBA00022842"/>
    </source>
</evidence>
<dbReference type="Gene3D" id="1.20.1110.10">
    <property type="entry name" value="Calcium-transporting ATPase, transmembrane domain"/>
    <property type="match status" value="3"/>
</dbReference>
<evidence type="ECO:0000256" key="16">
    <source>
        <dbReference type="RuleBase" id="RU361146"/>
    </source>
</evidence>
<dbReference type="InterPro" id="IPR023298">
    <property type="entry name" value="ATPase_P-typ_TM_dom_sf"/>
</dbReference>
<dbReference type="FunFam" id="3.40.1110.10:FF:000013">
    <property type="entry name" value="Calcium-transporting ATPase"/>
    <property type="match status" value="1"/>
</dbReference>
<dbReference type="GO" id="GO:0012505">
    <property type="term" value="C:endomembrane system"/>
    <property type="evidence" value="ECO:0007669"/>
    <property type="project" value="UniProtKB-SubCell"/>
</dbReference>
<comment type="catalytic activity">
    <reaction evidence="15 16">
        <text>Ca(2+)(in) + ATP + H2O = Ca(2+)(out) + ADP + phosphate + H(+)</text>
        <dbReference type="Rhea" id="RHEA:18105"/>
        <dbReference type="ChEBI" id="CHEBI:15377"/>
        <dbReference type="ChEBI" id="CHEBI:15378"/>
        <dbReference type="ChEBI" id="CHEBI:29108"/>
        <dbReference type="ChEBI" id="CHEBI:30616"/>
        <dbReference type="ChEBI" id="CHEBI:43474"/>
        <dbReference type="ChEBI" id="CHEBI:456216"/>
        <dbReference type="EC" id="7.2.2.10"/>
    </reaction>
</comment>
<keyword evidence="12 16" id="KW-1133">Transmembrane helix</keyword>
<feature type="domain" description="Cation-transporting P-type ATPase N-terminal" evidence="18">
    <location>
        <begin position="721"/>
        <end position="801"/>
    </location>
</feature>
<comment type="similarity">
    <text evidence="2 16">Belongs to the cation transport ATPase (P-type) (TC 3.A.3) family. Type IIB subfamily.</text>
</comment>
<evidence type="ECO:0000256" key="13">
    <source>
        <dbReference type="ARBA" id="ARBA00023065"/>
    </source>
</evidence>
<evidence type="ECO:0000256" key="6">
    <source>
        <dbReference type="ARBA" id="ARBA00022723"/>
    </source>
</evidence>
<dbReference type="Pfam" id="PF13246">
    <property type="entry name" value="Cation_ATPase"/>
    <property type="match status" value="1"/>
</dbReference>
<dbReference type="InterPro" id="IPR006408">
    <property type="entry name" value="P-type_ATPase_IIB"/>
</dbReference>
<reference evidence="19 20" key="1">
    <citation type="journal article" date="2018" name="Science">
        <title>The opium poppy genome and morphinan production.</title>
        <authorList>
            <person name="Guo L."/>
            <person name="Winzer T."/>
            <person name="Yang X."/>
            <person name="Li Y."/>
            <person name="Ning Z."/>
            <person name="He Z."/>
            <person name="Teodor R."/>
            <person name="Lu Y."/>
            <person name="Bowser T.A."/>
            <person name="Graham I.A."/>
            <person name="Ye K."/>
        </authorList>
    </citation>
    <scope>NUCLEOTIDE SEQUENCE [LARGE SCALE GENOMIC DNA]</scope>
    <source>
        <strain evidence="20">cv. HN1</strain>
        <tissue evidence="19">Leaves</tissue>
    </source>
</reference>
<dbReference type="InterPro" id="IPR008250">
    <property type="entry name" value="ATPase_P-typ_transduc_dom_A_sf"/>
</dbReference>
<evidence type="ECO:0000256" key="17">
    <source>
        <dbReference type="SAM" id="MobiDB-lite"/>
    </source>
</evidence>
<name>A0A4Y7IQI8_PAPSO</name>
<dbReference type="GO" id="GO:0016887">
    <property type="term" value="F:ATP hydrolysis activity"/>
    <property type="evidence" value="ECO:0007669"/>
    <property type="project" value="InterPro"/>
</dbReference>
<protein>
    <recommendedName>
        <fullName evidence="16">Calcium-transporting ATPase</fullName>
        <ecNumber evidence="16">7.2.2.10</ecNumber>
    </recommendedName>
</protein>
<dbReference type="PANTHER" id="PTHR24093">
    <property type="entry name" value="CATION TRANSPORTING ATPASE"/>
    <property type="match status" value="1"/>
</dbReference>
<dbReference type="Pfam" id="PF08282">
    <property type="entry name" value="Hydrolase_3"/>
    <property type="match status" value="1"/>
</dbReference>
<dbReference type="GO" id="GO:0005524">
    <property type="term" value="F:ATP binding"/>
    <property type="evidence" value="ECO:0007669"/>
    <property type="project" value="UniProtKB-KW"/>
</dbReference>
<evidence type="ECO:0000256" key="5">
    <source>
        <dbReference type="ARBA" id="ARBA00022692"/>
    </source>
</evidence>
<keyword evidence="9 16" id="KW-0067">ATP-binding</keyword>
<dbReference type="PRINTS" id="PR00120">
    <property type="entry name" value="HATPASE"/>
</dbReference>
<dbReference type="SMART" id="SM00831">
    <property type="entry name" value="Cation_ATPase_N"/>
    <property type="match status" value="1"/>
</dbReference>